<protein>
    <submittedName>
        <fullName evidence="1">Uncharacterized protein</fullName>
    </submittedName>
</protein>
<dbReference type="RefSeq" id="WP_153861669.1">
    <property type="nucleotide sequence ID" value="NZ_WJQR01000003.1"/>
</dbReference>
<dbReference type="Proteomes" id="UP000469870">
    <property type="component" value="Unassembled WGS sequence"/>
</dbReference>
<reference evidence="1 2" key="1">
    <citation type="submission" date="2019-11" db="EMBL/GenBank/DDBJ databases">
        <title>Characterisation of Fundicoccus ignavus gen. nov. sp. nov., a novel genus of the family Aerococcaceae isolated from bulk tank milk.</title>
        <authorList>
            <person name="Siebert A."/>
            <person name="Huptas C."/>
            <person name="Wenning M."/>
            <person name="Scherer S."/>
            <person name="Doll E.V."/>
        </authorList>
    </citation>
    <scope>NUCLEOTIDE SEQUENCE [LARGE SCALE GENOMIC DNA]</scope>
    <source>
        <strain evidence="1 2">DSM 109653</strain>
    </source>
</reference>
<organism evidence="1 2">
    <name type="scientific">Fundicoccus ignavus</name>
    <dbReference type="NCBI Taxonomy" id="2664442"/>
    <lineage>
        <taxon>Bacteria</taxon>
        <taxon>Bacillati</taxon>
        <taxon>Bacillota</taxon>
        <taxon>Bacilli</taxon>
        <taxon>Lactobacillales</taxon>
        <taxon>Aerococcaceae</taxon>
        <taxon>Fundicoccus</taxon>
    </lineage>
</organism>
<sequence>MDKPFYLEFLETLSARYQLPDPSRTKLWAMQTGFKEQKDFEAVVQEVLPPTFGIIRSLTLLLENCKTFD</sequence>
<proteinExistence type="predicted"/>
<dbReference type="EMBL" id="WJQR01000003">
    <property type="protein sequence ID" value="MRI81271.1"/>
    <property type="molecule type" value="Genomic_DNA"/>
</dbReference>
<evidence type="ECO:0000313" key="2">
    <source>
        <dbReference type="Proteomes" id="UP000469870"/>
    </source>
</evidence>
<comment type="caution">
    <text evidence="1">The sequence shown here is derived from an EMBL/GenBank/DDBJ whole genome shotgun (WGS) entry which is preliminary data.</text>
</comment>
<dbReference type="AlphaFoldDB" id="A0A844C133"/>
<name>A0A844C133_9LACT</name>
<accession>A0A844C133</accession>
<evidence type="ECO:0000313" key="1">
    <source>
        <dbReference type="EMBL" id="MRI81271.1"/>
    </source>
</evidence>
<gene>
    <name evidence="1" type="ORF">GIY11_04495</name>
</gene>